<dbReference type="EMBL" id="CAJZBQ010000047">
    <property type="protein sequence ID" value="CAG9329440.1"/>
    <property type="molecule type" value="Genomic_DNA"/>
</dbReference>
<name>A0AAU9JV88_9CILI</name>
<dbReference type="AlphaFoldDB" id="A0AAU9JV88"/>
<proteinExistence type="predicted"/>
<gene>
    <name evidence="1" type="ORF">BSTOLATCC_MIC48260</name>
</gene>
<comment type="caution">
    <text evidence="1">The sequence shown here is derived from an EMBL/GenBank/DDBJ whole genome shotgun (WGS) entry which is preliminary data.</text>
</comment>
<evidence type="ECO:0000313" key="2">
    <source>
        <dbReference type="Proteomes" id="UP001162131"/>
    </source>
</evidence>
<keyword evidence="2" id="KW-1185">Reference proteome</keyword>
<protein>
    <submittedName>
        <fullName evidence="1">Uncharacterized protein</fullName>
    </submittedName>
</protein>
<organism evidence="1 2">
    <name type="scientific">Blepharisma stoltei</name>
    <dbReference type="NCBI Taxonomy" id="1481888"/>
    <lineage>
        <taxon>Eukaryota</taxon>
        <taxon>Sar</taxon>
        <taxon>Alveolata</taxon>
        <taxon>Ciliophora</taxon>
        <taxon>Postciliodesmatophora</taxon>
        <taxon>Heterotrichea</taxon>
        <taxon>Heterotrichida</taxon>
        <taxon>Blepharismidae</taxon>
        <taxon>Blepharisma</taxon>
    </lineage>
</organism>
<reference evidence="1" key="1">
    <citation type="submission" date="2021-09" db="EMBL/GenBank/DDBJ databases">
        <authorList>
            <consortium name="AG Swart"/>
            <person name="Singh M."/>
            <person name="Singh A."/>
            <person name="Seah K."/>
            <person name="Emmerich C."/>
        </authorList>
    </citation>
    <scope>NUCLEOTIDE SEQUENCE</scope>
    <source>
        <strain evidence="1">ATCC30299</strain>
    </source>
</reference>
<sequence>MEGRKTRSRADWGSWGREKMLGTLPHQWAWQLAIGKENTGRIERWTKKKTWSQPNVKRIKETTQKRLKTIAYIKINGARKKG</sequence>
<evidence type="ECO:0000313" key="1">
    <source>
        <dbReference type="EMBL" id="CAG9329440.1"/>
    </source>
</evidence>
<accession>A0AAU9JV88</accession>
<dbReference type="Proteomes" id="UP001162131">
    <property type="component" value="Unassembled WGS sequence"/>
</dbReference>